<dbReference type="Proteomes" id="UP000270471">
    <property type="component" value="Unassembled WGS sequence"/>
</dbReference>
<dbReference type="EMBL" id="PENI01000028">
    <property type="protein sequence ID" value="RMB81703.1"/>
    <property type="molecule type" value="Genomic_DNA"/>
</dbReference>
<sequence>MRRHAAQPVGAGPPAHPYTYSDGVPGFETFRSRTAPTLGFRAEKCQGATARERAGELGRILWYWGGNLGHYALEPGDGSAVYDSGYREVGEWRIVAS</sequence>
<dbReference type="AlphaFoldDB" id="A0A3M0I4P9"/>
<name>A0A3M0I4P9_9ACTN</name>
<organism evidence="1 2">
    <name type="scientific">Streptomyces shenzhenensis</name>
    <dbReference type="NCBI Taxonomy" id="943815"/>
    <lineage>
        <taxon>Bacteria</taxon>
        <taxon>Bacillati</taxon>
        <taxon>Actinomycetota</taxon>
        <taxon>Actinomycetes</taxon>
        <taxon>Kitasatosporales</taxon>
        <taxon>Streptomycetaceae</taxon>
        <taxon>Streptomyces</taxon>
    </lineage>
</organism>
<reference evidence="1 2" key="1">
    <citation type="submission" date="2017-11" db="EMBL/GenBank/DDBJ databases">
        <title>Draft genome of actinobacteria isolated from guarana (Paullinia cupana (Mart.) Ducke.</title>
        <authorList>
            <person name="Siqueira K.A."/>
            <person name="Liotti R.G."/>
            <person name="Mendes T.A.O."/>
            <person name="Soares M.A."/>
        </authorList>
    </citation>
    <scope>NUCLEOTIDE SEQUENCE [LARGE SCALE GENOMIC DNA]</scope>
    <source>
        <strain evidence="1 2">193</strain>
    </source>
</reference>
<gene>
    <name evidence="1" type="ORF">CTZ28_33150</name>
</gene>
<evidence type="ECO:0000313" key="1">
    <source>
        <dbReference type="EMBL" id="RMB81703.1"/>
    </source>
</evidence>
<dbReference type="OrthoDB" id="4558101at2"/>
<evidence type="ECO:0000313" key="2">
    <source>
        <dbReference type="Proteomes" id="UP000270471"/>
    </source>
</evidence>
<proteinExistence type="predicted"/>
<accession>A0A3M0I4P9</accession>
<keyword evidence="2" id="KW-1185">Reference proteome</keyword>
<protein>
    <submittedName>
        <fullName evidence="1">Uncharacterized protein</fullName>
    </submittedName>
</protein>
<comment type="caution">
    <text evidence="1">The sequence shown here is derived from an EMBL/GenBank/DDBJ whole genome shotgun (WGS) entry which is preliminary data.</text>
</comment>